<gene>
    <name evidence="2" type="ORF">EA473_20680</name>
</gene>
<feature type="compositionally biased region" description="Acidic residues" evidence="1">
    <location>
        <begin position="139"/>
        <end position="156"/>
    </location>
</feature>
<comment type="caution">
    <text evidence="2">The sequence shown here is derived from an EMBL/GenBank/DDBJ whole genome shotgun (WGS) entry which is preliminary data.</text>
</comment>
<evidence type="ECO:0000313" key="3">
    <source>
        <dbReference type="Proteomes" id="UP000282323"/>
    </source>
</evidence>
<keyword evidence="3" id="KW-1185">Reference proteome</keyword>
<accession>A0A3N6NZV4</accession>
<name>A0A3N6NZV4_NATCH</name>
<dbReference type="EMBL" id="REGA01000026">
    <property type="protein sequence ID" value="RQG90569.1"/>
    <property type="molecule type" value="Genomic_DNA"/>
</dbReference>
<organism evidence="2 3">
    <name type="scientific">Natrarchaeobius chitinivorans</name>
    <dbReference type="NCBI Taxonomy" id="1679083"/>
    <lineage>
        <taxon>Archaea</taxon>
        <taxon>Methanobacteriati</taxon>
        <taxon>Methanobacteriota</taxon>
        <taxon>Stenosarchaea group</taxon>
        <taxon>Halobacteria</taxon>
        <taxon>Halobacteriales</taxon>
        <taxon>Natrialbaceae</taxon>
        <taxon>Natrarchaeobius</taxon>
    </lineage>
</organism>
<proteinExistence type="predicted"/>
<dbReference type="PROSITE" id="PS51257">
    <property type="entry name" value="PROKAR_LIPOPROTEIN"/>
    <property type="match status" value="1"/>
</dbReference>
<feature type="region of interest" description="Disordered" evidence="1">
    <location>
        <begin position="136"/>
        <end position="170"/>
    </location>
</feature>
<reference evidence="2 3" key="1">
    <citation type="submission" date="2018-10" db="EMBL/GenBank/DDBJ databases">
        <title>Natrarchaeobius chitinivorans gen. nov., sp. nov., and Natrarchaeobius haloalkaliphilus sp. nov., alkaliphilic, chitin-utilizing haloarchaea from hypersaline alkaline lakes.</title>
        <authorList>
            <person name="Sorokin D.Y."/>
            <person name="Elcheninov A.G."/>
            <person name="Kostrikina N.A."/>
            <person name="Bale N.J."/>
            <person name="Sinninghe Damste J.S."/>
            <person name="Khijniak T.V."/>
            <person name="Kublanov I.V."/>
            <person name="Toshchakov S.V."/>
        </authorList>
    </citation>
    <scope>NUCLEOTIDE SEQUENCE [LARGE SCALE GENOMIC DNA]</scope>
    <source>
        <strain evidence="2 3">AArcht4T</strain>
    </source>
</reference>
<evidence type="ECO:0000256" key="1">
    <source>
        <dbReference type="SAM" id="MobiDB-lite"/>
    </source>
</evidence>
<protein>
    <submittedName>
        <fullName evidence="2">Uncharacterized protein</fullName>
    </submittedName>
</protein>
<dbReference type="Proteomes" id="UP000282323">
    <property type="component" value="Unassembled WGS sequence"/>
</dbReference>
<dbReference type="AlphaFoldDB" id="A0A3N6NZV4"/>
<sequence length="170" mass="18983">MRFRTSNVNRRTVLQSAGALTAVGLAGCLEGVQDHVEGSFQGVVPIEIYSETDRYYNVRLEAYERETNRQTYEEAYSITPGENVIPPNLEGVYQTLRVTRFDLNDDEMEVREAIVTPDTSLVVIWLDDEFVVEVRQDDGESINETEDAGSVDDVDSADGVPVGDDPNEDD</sequence>
<evidence type="ECO:0000313" key="2">
    <source>
        <dbReference type="EMBL" id="RQG90569.1"/>
    </source>
</evidence>